<feature type="domain" description="DUF4440" evidence="1">
    <location>
        <begin position="53"/>
        <end position="153"/>
    </location>
</feature>
<comment type="caution">
    <text evidence="2">The sequence shown here is derived from an EMBL/GenBank/DDBJ whole genome shotgun (WGS) entry which is preliminary data.</text>
</comment>
<dbReference type="OrthoDB" id="9814425at2"/>
<dbReference type="RefSeq" id="WP_131915337.1">
    <property type="nucleotide sequence ID" value="NZ_SMLG01000002.1"/>
</dbReference>
<dbReference type="EMBL" id="SMLG01000002">
    <property type="protein sequence ID" value="TDE45987.1"/>
    <property type="molecule type" value="Genomic_DNA"/>
</dbReference>
<gene>
    <name evidence="2" type="ORF">E0I26_04680</name>
</gene>
<dbReference type="SUPFAM" id="SSF54427">
    <property type="entry name" value="NTF2-like"/>
    <property type="match status" value="1"/>
</dbReference>
<dbReference type="Gene3D" id="3.10.450.50">
    <property type="match status" value="1"/>
</dbReference>
<reference evidence="2 3" key="1">
    <citation type="submission" date="2019-03" db="EMBL/GenBank/DDBJ databases">
        <title>Novel species of Flavobacterium.</title>
        <authorList>
            <person name="Liu Q."/>
            <person name="Xin Y.-H."/>
        </authorList>
    </citation>
    <scope>NUCLEOTIDE SEQUENCE [LARGE SCALE GENOMIC DNA]</scope>
    <source>
        <strain evidence="2 3">LB3P52</strain>
    </source>
</reference>
<dbReference type="Pfam" id="PF14534">
    <property type="entry name" value="DUF4440"/>
    <property type="match status" value="1"/>
</dbReference>
<name>A0A4R5FBY8_9FLAO</name>
<dbReference type="InterPro" id="IPR032710">
    <property type="entry name" value="NTF2-like_dom_sf"/>
</dbReference>
<dbReference type="AlphaFoldDB" id="A0A4R5FBY8"/>
<dbReference type="InterPro" id="IPR027843">
    <property type="entry name" value="DUF4440"/>
</dbReference>
<evidence type="ECO:0000313" key="3">
    <source>
        <dbReference type="Proteomes" id="UP000294814"/>
    </source>
</evidence>
<evidence type="ECO:0000259" key="1">
    <source>
        <dbReference type="Pfam" id="PF14534"/>
    </source>
</evidence>
<dbReference type="PROSITE" id="PS51257">
    <property type="entry name" value="PROKAR_LIPOPROTEIN"/>
    <property type="match status" value="1"/>
</dbReference>
<keyword evidence="3" id="KW-1185">Reference proteome</keyword>
<accession>A0A4R5FBY8</accession>
<dbReference type="Proteomes" id="UP000294814">
    <property type="component" value="Unassembled WGS sequence"/>
</dbReference>
<protein>
    <submittedName>
        <fullName evidence="2">DUF4440 domain-containing protein</fullName>
    </submittedName>
</protein>
<evidence type="ECO:0000313" key="2">
    <source>
        <dbReference type="EMBL" id="TDE45987.1"/>
    </source>
</evidence>
<proteinExistence type="predicted"/>
<sequence>MRKSLNFIKSTIVSVTVTTLLLVLVSCNTSQKEKETTFDKIAAKEAIAKENKIFTDAFNKGDSIGAAMTYATDAKFMPSNQKAVSGRKNIQTTIAGYIKAGEINLSIKPVEVWGDEMMLTVEEEWSMTDKDGKEVDRGKALELWKMEDGKWKLFRDCFNSDLPCMPPPPSK</sequence>
<organism evidence="2 3">
    <name type="scientific">Flavobacterium rhamnosiphilum</name>
    <dbReference type="NCBI Taxonomy" id="2541724"/>
    <lineage>
        <taxon>Bacteria</taxon>
        <taxon>Pseudomonadati</taxon>
        <taxon>Bacteroidota</taxon>
        <taxon>Flavobacteriia</taxon>
        <taxon>Flavobacteriales</taxon>
        <taxon>Flavobacteriaceae</taxon>
        <taxon>Flavobacterium</taxon>
    </lineage>
</organism>